<comment type="caution">
    <text evidence="12">The sequence shown here is derived from an EMBL/GenBank/DDBJ whole genome shotgun (WGS) entry which is preliminary data.</text>
</comment>
<evidence type="ECO:0000256" key="6">
    <source>
        <dbReference type="ARBA" id="ARBA00022692"/>
    </source>
</evidence>
<evidence type="ECO:0000256" key="1">
    <source>
        <dbReference type="ARBA" id="ARBA00004162"/>
    </source>
</evidence>
<dbReference type="PANTHER" id="PTHR33909">
    <property type="entry name" value="SEC TRANSLOCON ACCESSORY COMPLEX SUBUNIT YAJC"/>
    <property type="match status" value="1"/>
</dbReference>
<evidence type="ECO:0000256" key="10">
    <source>
        <dbReference type="ARBA" id="ARBA00023136"/>
    </source>
</evidence>
<evidence type="ECO:0000256" key="5">
    <source>
        <dbReference type="ARBA" id="ARBA00022475"/>
    </source>
</evidence>
<evidence type="ECO:0000256" key="7">
    <source>
        <dbReference type="ARBA" id="ARBA00022927"/>
    </source>
</evidence>
<proteinExistence type="inferred from homology"/>
<dbReference type="PRINTS" id="PR01853">
    <property type="entry name" value="YAJCTRNLCASE"/>
</dbReference>
<keyword evidence="8 11" id="KW-1133">Transmembrane helix</keyword>
<sequence length="99" mass="10741">MGGLMSFMPIILMVVIFYFLLIRPQQKRQKQHAAMIDALKAGDTVLTNAGLIGTIHSVDGNVMVIDLGGTKVRMIKGYIADKLDPATLNTAAEAPKENK</sequence>
<reference evidence="12" key="1">
    <citation type="journal article" date="2021" name="PeerJ">
        <title>Extensive microbial diversity within the chicken gut microbiome revealed by metagenomics and culture.</title>
        <authorList>
            <person name="Gilroy R."/>
            <person name="Ravi A."/>
            <person name="Getino M."/>
            <person name="Pursley I."/>
            <person name="Horton D.L."/>
            <person name="Alikhan N.F."/>
            <person name="Baker D."/>
            <person name="Gharbi K."/>
            <person name="Hall N."/>
            <person name="Watson M."/>
            <person name="Adriaenssens E.M."/>
            <person name="Foster-Nyarko E."/>
            <person name="Jarju S."/>
            <person name="Secka A."/>
            <person name="Antonio M."/>
            <person name="Oren A."/>
            <person name="Chaudhuri R.R."/>
            <person name="La Ragione R."/>
            <person name="Hildebrand F."/>
            <person name="Pallen M.J."/>
        </authorList>
    </citation>
    <scope>NUCLEOTIDE SEQUENCE</scope>
    <source>
        <strain evidence="12">ChiW4-1371</strain>
    </source>
</reference>
<comment type="similarity">
    <text evidence="2">Belongs to the YajC family.</text>
</comment>
<evidence type="ECO:0000256" key="2">
    <source>
        <dbReference type="ARBA" id="ARBA00006742"/>
    </source>
</evidence>
<dbReference type="GO" id="GO:0015031">
    <property type="term" value="P:protein transport"/>
    <property type="evidence" value="ECO:0007669"/>
    <property type="project" value="UniProtKB-KW"/>
</dbReference>
<keyword evidence="9" id="KW-0811">Translocation</keyword>
<keyword evidence="10 11" id="KW-0472">Membrane</keyword>
<evidence type="ECO:0000313" key="12">
    <source>
        <dbReference type="EMBL" id="HIZ90102.1"/>
    </source>
</evidence>
<evidence type="ECO:0000256" key="9">
    <source>
        <dbReference type="ARBA" id="ARBA00023010"/>
    </source>
</evidence>
<keyword evidence="5" id="KW-1003">Cell membrane</keyword>
<dbReference type="Proteomes" id="UP000824176">
    <property type="component" value="Unassembled WGS sequence"/>
</dbReference>
<reference evidence="12" key="2">
    <citation type="submission" date="2021-04" db="EMBL/GenBank/DDBJ databases">
        <authorList>
            <person name="Gilroy R."/>
        </authorList>
    </citation>
    <scope>NUCLEOTIDE SEQUENCE</scope>
    <source>
        <strain evidence="12">ChiW4-1371</strain>
    </source>
</reference>
<keyword evidence="6 11" id="KW-0812">Transmembrane</keyword>
<dbReference type="InterPro" id="IPR003849">
    <property type="entry name" value="Preprotein_translocase_YajC"/>
</dbReference>
<organism evidence="12 13">
    <name type="scientific">Candidatus Mucispirillum faecigallinarum</name>
    <dbReference type="NCBI Taxonomy" id="2838699"/>
    <lineage>
        <taxon>Bacteria</taxon>
        <taxon>Pseudomonadati</taxon>
        <taxon>Deferribacterota</taxon>
        <taxon>Deferribacteres</taxon>
        <taxon>Deferribacterales</taxon>
        <taxon>Mucispirillaceae</taxon>
        <taxon>Mucispirillum</taxon>
    </lineage>
</organism>
<keyword evidence="7" id="KW-0653">Protein transport</keyword>
<comment type="subcellular location">
    <subcellularLocation>
        <location evidence="1">Cell membrane</location>
        <topology evidence="1">Single-pass membrane protein</topology>
    </subcellularLocation>
</comment>
<protein>
    <recommendedName>
        <fullName evidence="3">Sec translocon accessory complex subunit YajC</fullName>
    </recommendedName>
</protein>
<evidence type="ECO:0000256" key="8">
    <source>
        <dbReference type="ARBA" id="ARBA00022989"/>
    </source>
</evidence>
<dbReference type="NCBIfam" id="TIGR00739">
    <property type="entry name" value="yajC"/>
    <property type="match status" value="1"/>
</dbReference>
<accession>A0A9D2GU83</accession>
<dbReference type="PANTHER" id="PTHR33909:SF1">
    <property type="entry name" value="SEC TRANSLOCON ACCESSORY COMPLEX SUBUNIT YAJC"/>
    <property type="match status" value="1"/>
</dbReference>
<dbReference type="GO" id="GO:0005886">
    <property type="term" value="C:plasma membrane"/>
    <property type="evidence" value="ECO:0007669"/>
    <property type="project" value="UniProtKB-SubCell"/>
</dbReference>
<dbReference type="SMART" id="SM01323">
    <property type="entry name" value="YajC"/>
    <property type="match status" value="1"/>
</dbReference>
<dbReference type="Pfam" id="PF02699">
    <property type="entry name" value="YajC"/>
    <property type="match status" value="1"/>
</dbReference>
<evidence type="ECO:0000313" key="13">
    <source>
        <dbReference type="Proteomes" id="UP000824176"/>
    </source>
</evidence>
<feature type="transmembrane region" description="Helical" evidence="11">
    <location>
        <begin position="6"/>
        <end position="22"/>
    </location>
</feature>
<name>A0A9D2GU83_9BACT</name>
<dbReference type="EMBL" id="DXAQ01000136">
    <property type="protein sequence ID" value="HIZ90102.1"/>
    <property type="molecule type" value="Genomic_DNA"/>
</dbReference>
<gene>
    <name evidence="12" type="primary">yajC</name>
    <name evidence="12" type="ORF">H9804_09145</name>
</gene>
<evidence type="ECO:0000256" key="3">
    <source>
        <dbReference type="ARBA" id="ARBA00014962"/>
    </source>
</evidence>
<evidence type="ECO:0000256" key="4">
    <source>
        <dbReference type="ARBA" id="ARBA00022448"/>
    </source>
</evidence>
<keyword evidence="4" id="KW-0813">Transport</keyword>
<evidence type="ECO:0000256" key="11">
    <source>
        <dbReference type="SAM" id="Phobius"/>
    </source>
</evidence>
<dbReference type="AlphaFoldDB" id="A0A9D2GU83"/>